<gene>
    <name evidence="2" type="ORF">NDU88_003587</name>
</gene>
<proteinExistence type="predicted"/>
<accession>A0AAV7RIX8</accession>
<sequence length="224" mass="25469">MSQNDNHPEVIPNRDIRVLTASEQEDKGPTEREERRNSRDPEERRNLKPDDEEDDSETQRQKDLNTETPIQPDEIDGRTRHIPGAGVAIPELGCANTRRFPPTDLTSQAEKKDLILKEIRESQAAIESRLDNNILKDDRSKMSDKIKTNEQAISTLIPEQIEHASQLDTLRLRLKKLQDHTDDAEGRARRNNVQILGVPEGVQSRNPSKYIKVCRNGEGALGSR</sequence>
<dbReference type="AlphaFoldDB" id="A0AAV7RIX8"/>
<dbReference type="EMBL" id="JANPWB010000009">
    <property type="protein sequence ID" value="KAJ1150798.1"/>
    <property type="molecule type" value="Genomic_DNA"/>
</dbReference>
<organism evidence="2 3">
    <name type="scientific">Pleurodeles waltl</name>
    <name type="common">Iberian ribbed newt</name>
    <dbReference type="NCBI Taxonomy" id="8319"/>
    <lineage>
        <taxon>Eukaryota</taxon>
        <taxon>Metazoa</taxon>
        <taxon>Chordata</taxon>
        <taxon>Craniata</taxon>
        <taxon>Vertebrata</taxon>
        <taxon>Euteleostomi</taxon>
        <taxon>Amphibia</taxon>
        <taxon>Batrachia</taxon>
        <taxon>Caudata</taxon>
        <taxon>Salamandroidea</taxon>
        <taxon>Salamandridae</taxon>
        <taxon>Pleurodelinae</taxon>
        <taxon>Pleurodeles</taxon>
    </lineage>
</organism>
<name>A0AAV7RIX8_PLEWA</name>
<evidence type="ECO:0000313" key="3">
    <source>
        <dbReference type="Proteomes" id="UP001066276"/>
    </source>
</evidence>
<dbReference type="Proteomes" id="UP001066276">
    <property type="component" value="Chromosome 5"/>
</dbReference>
<comment type="caution">
    <text evidence="2">The sequence shown here is derived from an EMBL/GenBank/DDBJ whole genome shotgun (WGS) entry which is preliminary data.</text>
</comment>
<evidence type="ECO:0000313" key="2">
    <source>
        <dbReference type="EMBL" id="KAJ1150798.1"/>
    </source>
</evidence>
<feature type="compositionally biased region" description="Basic and acidic residues" evidence="1">
    <location>
        <begin position="24"/>
        <end position="49"/>
    </location>
</feature>
<evidence type="ECO:0000256" key="1">
    <source>
        <dbReference type="SAM" id="MobiDB-lite"/>
    </source>
</evidence>
<keyword evidence="3" id="KW-1185">Reference proteome</keyword>
<reference evidence="2" key="1">
    <citation type="journal article" date="2022" name="bioRxiv">
        <title>Sequencing and chromosome-scale assembly of the giantPleurodeles waltlgenome.</title>
        <authorList>
            <person name="Brown T."/>
            <person name="Elewa A."/>
            <person name="Iarovenko S."/>
            <person name="Subramanian E."/>
            <person name="Araus A.J."/>
            <person name="Petzold A."/>
            <person name="Susuki M."/>
            <person name="Suzuki K.-i.T."/>
            <person name="Hayashi T."/>
            <person name="Toyoda A."/>
            <person name="Oliveira C."/>
            <person name="Osipova E."/>
            <person name="Leigh N.D."/>
            <person name="Simon A."/>
            <person name="Yun M.H."/>
        </authorList>
    </citation>
    <scope>NUCLEOTIDE SEQUENCE</scope>
    <source>
        <strain evidence="2">20211129_DDA</strain>
        <tissue evidence="2">Liver</tissue>
    </source>
</reference>
<feature type="compositionally biased region" description="Basic and acidic residues" evidence="1">
    <location>
        <begin position="1"/>
        <end position="17"/>
    </location>
</feature>
<feature type="region of interest" description="Disordered" evidence="1">
    <location>
        <begin position="1"/>
        <end position="84"/>
    </location>
</feature>
<protein>
    <submittedName>
        <fullName evidence="2">Uncharacterized protein</fullName>
    </submittedName>
</protein>